<keyword evidence="9 11" id="KW-0472">Membrane</keyword>
<feature type="domain" description="TonB-dependent receptor-like beta-barrel" evidence="14">
    <location>
        <begin position="319"/>
        <end position="754"/>
    </location>
</feature>
<dbReference type="PROSITE" id="PS52016">
    <property type="entry name" value="TONB_DEPENDENT_REC_3"/>
    <property type="match status" value="1"/>
</dbReference>
<dbReference type="InterPro" id="IPR012910">
    <property type="entry name" value="Plug_dom"/>
</dbReference>
<keyword evidence="4" id="KW-0410">Iron transport</keyword>
<comment type="caution">
    <text evidence="16">The sequence shown here is derived from an EMBL/GenBank/DDBJ whole genome shotgun (WGS) entry which is preliminary data.</text>
</comment>
<evidence type="ECO:0000256" key="7">
    <source>
        <dbReference type="ARBA" id="ARBA00023065"/>
    </source>
</evidence>
<dbReference type="InterPro" id="IPR000531">
    <property type="entry name" value="Beta-barrel_TonB"/>
</dbReference>
<feature type="signal peptide" evidence="13">
    <location>
        <begin position="1"/>
        <end position="19"/>
    </location>
</feature>
<evidence type="ECO:0000259" key="14">
    <source>
        <dbReference type="Pfam" id="PF00593"/>
    </source>
</evidence>
<protein>
    <submittedName>
        <fullName evidence="16">TonB-dependent receptor</fullName>
    </submittedName>
</protein>
<evidence type="ECO:0000256" key="10">
    <source>
        <dbReference type="ARBA" id="ARBA00023237"/>
    </source>
</evidence>
<evidence type="ECO:0000256" key="9">
    <source>
        <dbReference type="ARBA" id="ARBA00023136"/>
    </source>
</evidence>
<proteinExistence type="inferred from homology"/>
<keyword evidence="5 11" id="KW-0812">Transmembrane</keyword>
<dbReference type="EMBL" id="WOCD01000001">
    <property type="protein sequence ID" value="MUH71279.1"/>
    <property type="molecule type" value="Genomic_DNA"/>
</dbReference>
<evidence type="ECO:0000313" key="16">
    <source>
        <dbReference type="EMBL" id="MUH71279.1"/>
    </source>
</evidence>
<dbReference type="AlphaFoldDB" id="A0A6N8F7A0"/>
<gene>
    <name evidence="16" type="ORF">GNP35_01485</name>
</gene>
<keyword evidence="2 11" id="KW-0813">Transport</keyword>
<evidence type="ECO:0000259" key="15">
    <source>
        <dbReference type="Pfam" id="PF07715"/>
    </source>
</evidence>
<dbReference type="InterPro" id="IPR039426">
    <property type="entry name" value="TonB-dep_rcpt-like"/>
</dbReference>
<dbReference type="GO" id="GO:0006826">
    <property type="term" value="P:iron ion transport"/>
    <property type="evidence" value="ECO:0007669"/>
    <property type="project" value="UniProtKB-KW"/>
</dbReference>
<evidence type="ECO:0000256" key="1">
    <source>
        <dbReference type="ARBA" id="ARBA00004571"/>
    </source>
</evidence>
<dbReference type="PANTHER" id="PTHR32552:SF81">
    <property type="entry name" value="TONB-DEPENDENT OUTER MEMBRANE RECEPTOR"/>
    <property type="match status" value="1"/>
</dbReference>
<evidence type="ECO:0000256" key="3">
    <source>
        <dbReference type="ARBA" id="ARBA00022452"/>
    </source>
</evidence>
<dbReference type="PANTHER" id="PTHR32552">
    <property type="entry name" value="FERRICHROME IRON RECEPTOR-RELATED"/>
    <property type="match status" value="1"/>
</dbReference>
<keyword evidence="17" id="KW-1185">Reference proteome</keyword>
<name>A0A6N8F7A0_9GAMM</name>
<evidence type="ECO:0000256" key="4">
    <source>
        <dbReference type="ARBA" id="ARBA00022496"/>
    </source>
</evidence>
<keyword evidence="6" id="KW-0408">Iron</keyword>
<evidence type="ECO:0000256" key="13">
    <source>
        <dbReference type="SAM" id="SignalP"/>
    </source>
</evidence>
<feature type="domain" description="TonB-dependent receptor plug" evidence="15">
    <location>
        <begin position="52"/>
        <end position="157"/>
    </location>
</feature>
<accession>A0A6N8F7A0</accession>
<comment type="similarity">
    <text evidence="11 12">Belongs to the TonB-dependent receptor family.</text>
</comment>
<evidence type="ECO:0000256" key="8">
    <source>
        <dbReference type="ARBA" id="ARBA00023077"/>
    </source>
</evidence>
<dbReference type="Pfam" id="PF07715">
    <property type="entry name" value="Plug"/>
    <property type="match status" value="1"/>
</dbReference>
<evidence type="ECO:0000256" key="6">
    <source>
        <dbReference type="ARBA" id="ARBA00023004"/>
    </source>
</evidence>
<keyword evidence="7" id="KW-0406">Ion transport</keyword>
<dbReference type="GO" id="GO:0009279">
    <property type="term" value="C:cell outer membrane"/>
    <property type="evidence" value="ECO:0007669"/>
    <property type="project" value="UniProtKB-SubCell"/>
</dbReference>
<organism evidence="16 17">
    <name type="scientific">Psychrosphaera haliotis</name>
    <dbReference type="NCBI Taxonomy" id="555083"/>
    <lineage>
        <taxon>Bacteria</taxon>
        <taxon>Pseudomonadati</taxon>
        <taxon>Pseudomonadota</taxon>
        <taxon>Gammaproteobacteria</taxon>
        <taxon>Alteromonadales</taxon>
        <taxon>Pseudoalteromonadaceae</taxon>
        <taxon>Psychrosphaera</taxon>
    </lineage>
</organism>
<evidence type="ECO:0000256" key="11">
    <source>
        <dbReference type="PROSITE-ProRule" id="PRU01360"/>
    </source>
</evidence>
<dbReference type="OrthoDB" id="127311at2"/>
<dbReference type="Gene3D" id="2.40.170.20">
    <property type="entry name" value="TonB-dependent receptor, beta-barrel domain"/>
    <property type="match status" value="1"/>
</dbReference>
<keyword evidence="3 11" id="KW-1134">Transmembrane beta strand</keyword>
<keyword evidence="13" id="KW-0732">Signal</keyword>
<keyword evidence="10 11" id="KW-0998">Cell outer membrane</keyword>
<evidence type="ECO:0000256" key="2">
    <source>
        <dbReference type="ARBA" id="ARBA00022448"/>
    </source>
</evidence>
<evidence type="ECO:0000256" key="5">
    <source>
        <dbReference type="ARBA" id="ARBA00022692"/>
    </source>
</evidence>
<reference evidence="16 17" key="1">
    <citation type="submission" date="2019-11" db="EMBL/GenBank/DDBJ databases">
        <title>P. haliotis isolates from Z. marina roots.</title>
        <authorList>
            <person name="Cohen M."/>
            <person name="Jospin G."/>
            <person name="Eisen J.A."/>
            <person name="Coil D.A."/>
        </authorList>
    </citation>
    <scope>NUCLEOTIDE SEQUENCE [LARGE SCALE GENOMIC DNA]</scope>
    <source>
        <strain evidence="16 17">UCD-MCMsp1aY</strain>
    </source>
</reference>
<dbReference type="RefSeq" id="WP_155693870.1">
    <property type="nucleotide sequence ID" value="NZ_WOCD01000001.1"/>
</dbReference>
<evidence type="ECO:0000256" key="12">
    <source>
        <dbReference type="RuleBase" id="RU003357"/>
    </source>
</evidence>
<dbReference type="Proteomes" id="UP000439994">
    <property type="component" value="Unassembled WGS sequence"/>
</dbReference>
<dbReference type="Pfam" id="PF00593">
    <property type="entry name" value="TonB_dep_Rec_b-barrel"/>
    <property type="match status" value="1"/>
</dbReference>
<evidence type="ECO:0000313" key="17">
    <source>
        <dbReference type="Proteomes" id="UP000439994"/>
    </source>
</evidence>
<comment type="subcellular location">
    <subcellularLocation>
        <location evidence="1 11">Cell outer membrane</location>
        <topology evidence="1 11">Multi-pass membrane protein</topology>
    </subcellularLocation>
</comment>
<feature type="chain" id="PRO_5027110637" evidence="13">
    <location>
        <begin position="20"/>
        <end position="809"/>
    </location>
</feature>
<dbReference type="SUPFAM" id="SSF56935">
    <property type="entry name" value="Porins"/>
    <property type="match status" value="1"/>
</dbReference>
<sequence>MYATSAPIFKSSVISLAIAASFLSSSAISEEKKGLNEIEKIEVTASRRSGTVQEVPMNISALDGDIMKQQNIYTPEDVARWVPGLTIADQGGREGASIIVRGLNTNSSDRSADGGTVATYLGDIAFDSDLRLTDIQRVEVLIGPQGTLYGTGSLGGAIRYILNEPALDETTVNLAFDTFALAESDDLGTEAGVVFNLPLIEDELAVRFNLNHFSSPGFIDYTQVLKEPGVSSADPDWQNESDVNANLKTVKDANTEETFTARTAIKWVLSDNVEAMLNYIYQNKKVGGNSIDQFNTLSADNPLSSIIQLYQNSMRYEEPGEQTDELLSLELMVDLGSVNLVSATGYSKFEQTGQRDQTDLLMQDIWSGYGEFPAYTRDYGEGDSLSQEFRLVSDTDSDFSWIAGVFYSDSQYDFDDREYMPGATLAWYNDDYESLDYDLEYIATGYNKSKESAVFGEFTYSATDKLEVTVGTRLYKYEVNTVSAAAAPLDVDNIITKDDLQYETVNADDSGSLFKLNLSYQLDDNILGYFTVSEGFRLGGGNGIIACTTPVTAQVCALPNEVEFESDTTQNTEIGLKSTWFNNKLHFNAAIFNVDWNDAQISAATVYGAEPITLNAGQAKSQGIELSTRTTLIKNWAIFASFSYAKAELTEDAPFLFKVASETGSELQNFYDGEKGDRLPGAPEKQATFGVNYQNEVFDNKLLSVNYGLTAQSDVYTKVGLKADGESLPGYAVSNLSATISDDNWSVTAYVNNLFDKYAYSANRRDPSWSGNSVFDSENKDLSELSRTYGHYVIQPRSVGVKFNYLFEL</sequence>
<dbReference type="InterPro" id="IPR036942">
    <property type="entry name" value="Beta-barrel_TonB_sf"/>
</dbReference>
<keyword evidence="16" id="KW-0675">Receptor</keyword>
<keyword evidence="8 12" id="KW-0798">TonB box</keyword>